<proteinExistence type="predicted"/>
<protein>
    <submittedName>
        <fullName evidence="1">PTS system glucitol/sorbitol-specific IIA component</fullName>
    </submittedName>
</protein>
<dbReference type="EMBL" id="BK015115">
    <property type="protein sequence ID" value="DAD91522.1"/>
    <property type="molecule type" value="Genomic_DNA"/>
</dbReference>
<organism evidence="1">
    <name type="scientific">Myoviridae sp. ctx322</name>
    <dbReference type="NCBI Taxonomy" id="2826711"/>
    <lineage>
        <taxon>Viruses</taxon>
        <taxon>Duplodnaviria</taxon>
        <taxon>Heunggongvirae</taxon>
        <taxon>Uroviricota</taxon>
        <taxon>Caudoviricetes</taxon>
    </lineage>
</organism>
<name>A0A8S5NBA4_9CAUD</name>
<evidence type="ECO:0000313" key="1">
    <source>
        <dbReference type="EMBL" id="DAD91522.1"/>
    </source>
</evidence>
<sequence length="34" mass="3682">MKVIPDILIGDIMVIDGVEFFATFVGQILGCKVV</sequence>
<accession>A0A8S5NBA4</accession>
<reference evidence="1" key="1">
    <citation type="journal article" date="2021" name="Proc. Natl. Acad. Sci. U.S.A.">
        <title>A Catalog of Tens of Thousands of Viruses from Human Metagenomes Reveals Hidden Associations with Chronic Diseases.</title>
        <authorList>
            <person name="Tisza M.J."/>
            <person name="Buck C.B."/>
        </authorList>
    </citation>
    <scope>NUCLEOTIDE SEQUENCE</scope>
    <source>
        <strain evidence="1">Ctx322</strain>
    </source>
</reference>